<evidence type="ECO:0000256" key="1">
    <source>
        <dbReference type="SAM" id="MobiDB-lite"/>
    </source>
</evidence>
<comment type="caution">
    <text evidence="3">The sequence shown here is derived from an EMBL/GenBank/DDBJ whole genome shotgun (WGS) entry which is preliminary data.</text>
</comment>
<dbReference type="AlphaFoldDB" id="A0A4Y7SSC8"/>
<reference evidence="3 4" key="1">
    <citation type="journal article" date="2019" name="Nat. Ecol. Evol.">
        <title>Megaphylogeny resolves global patterns of mushroom evolution.</title>
        <authorList>
            <person name="Varga T."/>
            <person name="Krizsan K."/>
            <person name="Foldi C."/>
            <person name="Dima B."/>
            <person name="Sanchez-Garcia M."/>
            <person name="Sanchez-Ramirez S."/>
            <person name="Szollosi G.J."/>
            <person name="Szarkandi J.G."/>
            <person name="Papp V."/>
            <person name="Albert L."/>
            <person name="Andreopoulos W."/>
            <person name="Angelini C."/>
            <person name="Antonin V."/>
            <person name="Barry K.W."/>
            <person name="Bougher N.L."/>
            <person name="Buchanan P."/>
            <person name="Buyck B."/>
            <person name="Bense V."/>
            <person name="Catcheside P."/>
            <person name="Chovatia M."/>
            <person name="Cooper J."/>
            <person name="Damon W."/>
            <person name="Desjardin D."/>
            <person name="Finy P."/>
            <person name="Geml J."/>
            <person name="Haridas S."/>
            <person name="Hughes K."/>
            <person name="Justo A."/>
            <person name="Karasinski D."/>
            <person name="Kautmanova I."/>
            <person name="Kiss B."/>
            <person name="Kocsube S."/>
            <person name="Kotiranta H."/>
            <person name="LaButti K.M."/>
            <person name="Lechner B.E."/>
            <person name="Liimatainen K."/>
            <person name="Lipzen A."/>
            <person name="Lukacs Z."/>
            <person name="Mihaltcheva S."/>
            <person name="Morgado L.N."/>
            <person name="Niskanen T."/>
            <person name="Noordeloos M.E."/>
            <person name="Ohm R.A."/>
            <person name="Ortiz-Santana B."/>
            <person name="Ovrebo C."/>
            <person name="Racz N."/>
            <person name="Riley R."/>
            <person name="Savchenko A."/>
            <person name="Shiryaev A."/>
            <person name="Soop K."/>
            <person name="Spirin V."/>
            <person name="Szebenyi C."/>
            <person name="Tomsovsky M."/>
            <person name="Tulloss R.E."/>
            <person name="Uehling J."/>
            <person name="Grigoriev I.V."/>
            <person name="Vagvolgyi C."/>
            <person name="Papp T."/>
            <person name="Martin F.M."/>
            <person name="Miettinen O."/>
            <person name="Hibbett D.S."/>
            <person name="Nagy L.G."/>
        </authorList>
    </citation>
    <scope>NUCLEOTIDE SEQUENCE [LARGE SCALE GENOMIC DNA]</scope>
    <source>
        <strain evidence="3 4">FP101781</strain>
    </source>
</reference>
<sequence>MPKVFFPKQLEALAEIAATIHKQEKRCAIHRRASTKRYYGDLDAARASARMRSKAYRDKKKKLAAEQSPEAEMDMALPSPSSSSHTTGVAEVSPPQPRPQSLVILADYSSGDESD</sequence>
<protein>
    <submittedName>
        <fullName evidence="3">Uncharacterized protein</fullName>
    </submittedName>
</protein>
<organism evidence="3 4">
    <name type="scientific">Coprinellus micaceus</name>
    <name type="common">Glistening ink-cap mushroom</name>
    <name type="synonym">Coprinus micaceus</name>
    <dbReference type="NCBI Taxonomy" id="71717"/>
    <lineage>
        <taxon>Eukaryota</taxon>
        <taxon>Fungi</taxon>
        <taxon>Dikarya</taxon>
        <taxon>Basidiomycota</taxon>
        <taxon>Agaricomycotina</taxon>
        <taxon>Agaricomycetes</taxon>
        <taxon>Agaricomycetidae</taxon>
        <taxon>Agaricales</taxon>
        <taxon>Agaricineae</taxon>
        <taxon>Psathyrellaceae</taxon>
        <taxon>Coprinellus</taxon>
    </lineage>
</organism>
<evidence type="ECO:0000313" key="4">
    <source>
        <dbReference type="Proteomes" id="UP000298030"/>
    </source>
</evidence>
<dbReference type="EMBL" id="QPFP01000070">
    <property type="protein sequence ID" value="TEB24169.1"/>
    <property type="molecule type" value="Genomic_DNA"/>
</dbReference>
<gene>
    <name evidence="3" type="ORF">FA13DRAFT_1797539</name>
    <name evidence="2" type="ORF">FA13DRAFT_1802147</name>
</gene>
<evidence type="ECO:0000313" key="2">
    <source>
        <dbReference type="EMBL" id="TEB19512.1"/>
    </source>
</evidence>
<feature type="compositionally biased region" description="Basic residues" evidence="1">
    <location>
        <begin position="51"/>
        <end position="62"/>
    </location>
</feature>
<feature type="region of interest" description="Disordered" evidence="1">
    <location>
        <begin position="51"/>
        <end position="115"/>
    </location>
</feature>
<dbReference type="Proteomes" id="UP000298030">
    <property type="component" value="Unassembled WGS sequence"/>
</dbReference>
<evidence type="ECO:0000313" key="3">
    <source>
        <dbReference type="EMBL" id="TEB24169.1"/>
    </source>
</evidence>
<name>A0A4Y7SSC8_COPMI</name>
<accession>A0A4Y7SSC8</accession>
<proteinExistence type="predicted"/>
<keyword evidence="4" id="KW-1185">Reference proteome</keyword>
<dbReference type="EMBL" id="QPFP01000187">
    <property type="protein sequence ID" value="TEB19512.1"/>
    <property type="molecule type" value="Genomic_DNA"/>
</dbReference>